<reference evidence="11 12" key="1">
    <citation type="submission" date="2022-12" db="EMBL/GenBank/DDBJ databases">
        <title>Genomic features and morphological characterization of a novel Knufia sp. strain isolated from spacecraft assembly facility.</title>
        <authorList>
            <person name="Teixeira M."/>
            <person name="Chander A.M."/>
            <person name="Stajich J.E."/>
            <person name="Venkateswaran K."/>
        </authorList>
    </citation>
    <scope>NUCLEOTIDE SEQUENCE [LARGE SCALE GENOMIC DNA]</scope>
    <source>
        <strain evidence="11 12">FJI-L2-BK-P2</strain>
    </source>
</reference>
<evidence type="ECO:0000256" key="5">
    <source>
        <dbReference type="ARBA" id="ARBA00023002"/>
    </source>
</evidence>
<evidence type="ECO:0000256" key="3">
    <source>
        <dbReference type="ARBA" id="ARBA00022617"/>
    </source>
</evidence>
<evidence type="ECO:0000256" key="1">
    <source>
        <dbReference type="ARBA" id="ARBA00001971"/>
    </source>
</evidence>
<dbReference type="EMBL" id="JAKLMC020000020">
    <property type="protein sequence ID" value="KAK5951501.1"/>
    <property type="molecule type" value="Genomic_DNA"/>
</dbReference>
<dbReference type="GO" id="GO:0016705">
    <property type="term" value="F:oxidoreductase activity, acting on paired donors, with incorporation or reduction of molecular oxygen"/>
    <property type="evidence" value="ECO:0007669"/>
    <property type="project" value="InterPro"/>
</dbReference>
<keyword evidence="5" id="KW-0560">Oxidoreductase</keyword>
<dbReference type="InterPro" id="IPR002401">
    <property type="entry name" value="Cyt_P450_E_grp-I"/>
</dbReference>
<dbReference type="PRINTS" id="PR00385">
    <property type="entry name" value="P450"/>
</dbReference>
<evidence type="ECO:0000256" key="7">
    <source>
        <dbReference type="ARBA" id="ARBA00023033"/>
    </source>
</evidence>
<keyword evidence="12" id="KW-1185">Reference proteome</keyword>
<dbReference type="PRINTS" id="PR00463">
    <property type="entry name" value="EP450I"/>
</dbReference>
<organism evidence="11 12">
    <name type="scientific">Knufia fluminis</name>
    <dbReference type="NCBI Taxonomy" id="191047"/>
    <lineage>
        <taxon>Eukaryota</taxon>
        <taxon>Fungi</taxon>
        <taxon>Dikarya</taxon>
        <taxon>Ascomycota</taxon>
        <taxon>Pezizomycotina</taxon>
        <taxon>Eurotiomycetes</taxon>
        <taxon>Chaetothyriomycetidae</taxon>
        <taxon>Chaetothyriales</taxon>
        <taxon>Trichomeriaceae</taxon>
        <taxon>Knufia</taxon>
    </lineage>
</organism>
<feature type="binding site" description="axial binding residue" evidence="8">
    <location>
        <position position="568"/>
    </location>
    <ligand>
        <name>heme</name>
        <dbReference type="ChEBI" id="CHEBI:30413"/>
    </ligand>
    <ligandPart>
        <name>Fe</name>
        <dbReference type="ChEBI" id="CHEBI:18248"/>
    </ligandPart>
</feature>
<keyword evidence="6 8" id="KW-0408">Iron</keyword>
<evidence type="ECO:0000256" key="9">
    <source>
        <dbReference type="SAM" id="MobiDB-lite"/>
    </source>
</evidence>
<dbReference type="Proteomes" id="UP001316803">
    <property type="component" value="Unassembled WGS sequence"/>
</dbReference>
<evidence type="ECO:0000256" key="8">
    <source>
        <dbReference type="PIRSR" id="PIRSR602401-1"/>
    </source>
</evidence>
<keyword evidence="4 8" id="KW-0479">Metal-binding</keyword>
<evidence type="ECO:0000313" key="11">
    <source>
        <dbReference type="EMBL" id="KAK5951501.1"/>
    </source>
</evidence>
<feature type="region of interest" description="Disordered" evidence="9">
    <location>
        <begin position="523"/>
        <end position="547"/>
    </location>
</feature>
<evidence type="ECO:0000256" key="6">
    <source>
        <dbReference type="ARBA" id="ARBA00023004"/>
    </source>
</evidence>
<keyword evidence="10" id="KW-0472">Membrane</keyword>
<dbReference type="GO" id="GO:0005506">
    <property type="term" value="F:iron ion binding"/>
    <property type="evidence" value="ECO:0007669"/>
    <property type="project" value="InterPro"/>
</dbReference>
<keyword evidence="10" id="KW-1133">Transmembrane helix</keyword>
<keyword evidence="3 8" id="KW-0349">Heme</keyword>
<feature type="transmembrane region" description="Helical" evidence="10">
    <location>
        <begin position="20"/>
        <end position="40"/>
    </location>
</feature>
<comment type="cofactor">
    <cofactor evidence="1 8">
        <name>heme</name>
        <dbReference type="ChEBI" id="CHEBI:30413"/>
    </cofactor>
</comment>
<evidence type="ECO:0000256" key="2">
    <source>
        <dbReference type="ARBA" id="ARBA00005179"/>
    </source>
</evidence>
<dbReference type="InterPro" id="IPR036396">
    <property type="entry name" value="Cyt_P450_sf"/>
</dbReference>
<comment type="pathway">
    <text evidence="2">Secondary metabolite biosynthesis.</text>
</comment>
<dbReference type="AlphaFoldDB" id="A0AAN8I691"/>
<evidence type="ECO:0000313" key="12">
    <source>
        <dbReference type="Proteomes" id="UP001316803"/>
    </source>
</evidence>
<keyword evidence="10" id="KW-0812">Transmembrane</keyword>
<dbReference type="PANTHER" id="PTHR24305">
    <property type="entry name" value="CYTOCHROME P450"/>
    <property type="match status" value="1"/>
</dbReference>
<evidence type="ECO:0000256" key="10">
    <source>
        <dbReference type="SAM" id="Phobius"/>
    </source>
</evidence>
<evidence type="ECO:0008006" key="13">
    <source>
        <dbReference type="Google" id="ProtNLM"/>
    </source>
</evidence>
<dbReference type="SUPFAM" id="SSF48264">
    <property type="entry name" value="Cytochrome P450"/>
    <property type="match status" value="1"/>
</dbReference>
<dbReference type="Gene3D" id="1.10.630.10">
    <property type="entry name" value="Cytochrome P450"/>
    <property type="match status" value="1"/>
</dbReference>
<name>A0AAN8I691_9EURO</name>
<evidence type="ECO:0000256" key="4">
    <source>
        <dbReference type="ARBA" id="ARBA00022723"/>
    </source>
</evidence>
<dbReference type="InterPro" id="IPR050121">
    <property type="entry name" value="Cytochrome_P450_monoxygenase"/>
</dbReference>
<feature type="compositionally biased region" description="Polar residues" evidence="9">
    <location>
        <begin position="526"/>
        <end position="537"/>
    </location>
</feature>
<dbReference type="GO" id="GO:0004497">
    <property type="term" value="F:monooxygenase activity"/>
    <property type="evidence" value="ECO:0007669"/>
    <property type="project" value="UniProtKB-KW"/>
</dbReference>
<sequence>MAASMFDNEELISVCYQLLRLSLLLLFVFVAYKTALRVIFTYRIRHRYNDIPYLPRHWAAGNLVNCGERLSPSINHHPDYAFEDIWNELGQPPAYMMDLAPIDRAMLIIADPTIAEAITQPSPEYKHSLPKSNTLQTLTRLVGDHSLVLIEGDEWRTQRRRFNKGFAPTHLNTLIPLVVSKTKVFLNRLKDHARIGDDFFLKDPASDLTTDVITQVAIEKDFQAQTVPEGQGPKSTFGILTSIKTMSSLTEKTGQGFNFVAYLYPQRRIKEWIYDRLYTKAVYNEIINKLPSIKQGDSSADKKPSTVSSAKAIVNLALTGLDPTPSVLNATVSQVKTFLFAGQDTTSTLIQWMALELSKSYPSSPLYSEHHRQIRELLCAEHDAVFGTQDPFAALDILSKADANVDEILGPKLPYTTAFVKEALRLNPPGGSARLVPLAPYDPEYPNHKGQQPYYLDLPAWTHSKTGEHHEAIRIRADGLRFYNSHFLIQRNPNIWGPDAHEFNPARFLDRSGKGSVDELEEAMNTHKQPNGSATKTETNKGDLPHPYHISTLPTGSFRPFERGPRTCIGSNLAYMEAKIVLSIMARGFEWTKVGLDGTKPKPGQVVYAGTGKEDVKVGESKGWQVWGINQVTTVPVDGMRMRIKLRE</sequence>
<dbReference type="GO" id="GO:0020037">
    <property type="term" value="F:heme binding"/>
    <property type="evidence" value="ECO:0007669"/>
    <property type="project" value="InterPro"/>
</dbReference>
<accession>A0AAN8I691</accession>
<proteinExistence type="predicted"/>
<comment type="caution">
    <text evidence="11">The sequence shown here is derived from an EMBL/GenBank/DDBJ whole genome shotgun (WGS) entry which is preliminary data.</text>
</comment>
<keyword evidence="7" id="KW-0503">Monooxygenase</keyword>
<dbReference type="Pfam" id="PF00067">
    <property type="entry name" value="p450"/>
    <property type="match status" value="2"/>
</dbReference>
<dbReference type="InterPro" id="IPR001128">
    <property type="entry name" value="Cyt_P450"/>
</dbReference>
<dbReference type="PANTHER" id="PTHR24305:SF107">
    <property type="entry name" value="P450, PUTATIVE (EUROFUNG)-RELATED"/>
    <property type="match status" value="1"/>
</dbReference>
<gene>
    <name evidence="11" type="ORF">OHC33_007557</name>
</gene>
<protein>
    <recommendedName>
        <fullName evidence="13">Cytochrome P450</fullName>
    </recommendedName>
</protein>